<feature type="chain" id="PRO_5032865816" description="Apple domain-containing protein" evidence="4">
    <location>
        <begin position="30"/>
        <end position="722"/>
    </location>
</feature>
<feature type="region of interest" description="Disordered" evidence="3">
    <location>
        <begin position="343"/>
        <end position="368"/>
    </location>
</feature>
<sequence>MAAATHAWRALVLHVHVLAQVGIPGTVGAEEPPRALEGHHIELLPELLGVVTRPPKLLEARAKAETEKTTDAVCYFAILGVLDNLARATFGIRAIANNCPQASNDAASHMPGEEISIKQEDCLISVAGLFASLALIVRGLIVAVSTCGEAAKIEELCGAAVTSILLPVPFFISSATVISAACTDEAQNLQPRLDYVQAARRLKQTERKVDGWQNARCVFHAISAARALAAIGFGLDQAVSGCPVRRTYQLQETVSVAGCTLDIAGTISASLRFVSYITLAVQDCTPEVQLDARCLGGVSGLVGGCVTTVSSGAAIYLACVVGDKKGDIISGKYATLFTSTSTGNSSAGTLNRTASGHSSTRRRHRRHLRERLQESAGFAESDELWLSMGYNMSDSQAPWLTSQEGPEMQELLEKGRKMIKMMQTSRQEVVQQAALQEYVEPEVTGTPRVPINLANTSDTLACSEDGLQFQQLGMLGHPMTVVGNEAVCQARCARIIGCMRYAFWRQDRHCHMIGFLALRNTADSSGSYGNRSKAQGNWGKLWVSGPPGCREGQVSEATALLAERHRFCYDAHAIYLPSMKDPKPAEVPSALHCQRHCQRVAGCSHFAYSSLDGTCHLAGAAARKVQPVLDFVAGPRHCSGASTSEAETDPQVVESQWPWRAALALALAFALASSWGLRLRSTLGSLGTRRWAYESCDGKAVVVAEAADGSKVGQSLFKSPCR</sequence>
<evidence type="ECO:0000313" key="7">
    <source>
        <dbReference type="Proteomes" id="UP000654075"/>
    </source>
</evidence>
<evidence type="ECO:0000256" key="1">
    <source>
        <dbReference type="ARBA" id="ARBA00022737"/>
    </source>
</evidence>
<evidence type="ECO:0000256" key="2">
    <source>
        <dbReference type="ARBA" id="ARBA00023157"/>
    </source>
</evidence>
<accession>A0A813GJM2</accession>
<keyword evidence="7" id="KW-1185">Reference proteome</keyword>
<evidence type="ECO:0000256" key="4">
    <source>
        <dbReference type="SAM" id="SignalP"/>
    </source>
</evidence>
<dbReference type="InterPro" id="IPR003609">
    <property type="entry name" value="Pan_app"/>
</dbReference>
<dbReference type="SUPFAM" id="SSF57414">
    <property type="entry name" value="Hairpin loop containing domain-like"/>
    <property type="match status" value="1"/>
</dbReference>
<dbReference type="Proteomes" id="UP000654075">
    <property type="component" value="Unassembled WGS sequence"/>
</dbReference>
<dbReference type="SMART" id="SM00223">
    <property type="entry name" value="APPLE"/>
    <property type="match status" value="2"/>
</dbReference>
<evidence type="ECO:0000259" key="5">
    <source>
        <dbReference type="PROSITE" id="PS50948"/>
    </source>
</evidence>
<feature type="signal peptide" evidence="4">
    <location>
        <begin position="1"/>
        <end position="29"/>
    </location>
</feature>
<dbReference type="InterPro" id="IPR000177">
    <property type="entry name" value="Apple"/>
</dbReference>
<evidence type="ECO:0000256" key="3">
    <source>
        <dbReference type="SAM" id="MobiDB-lite"/>
    </source>
</evidence>
<organism evidence="6 7">
    <name type="scientific">Polarella glacialis</name>
    <name type="common">Dinoflagellate</name>
    <dbReference type="NCBI Taxonomy" id="89957"/>
    <lineage>
        <taxon>Eukaryota</taxon>
        <taxon>Sar</taxon>
        <taxon>Alveolata</taxon>
        <taxon>Dinophyceae</taxon>
        <taxon>Suessiales</taxon>
        <taxon>Suessiaceae</taxon>
        <taxon>Polarella</taxon>
    </lineage>
</organism>
<keyword evidence="2" id="KW-1015">Disulfide bond</keyword>
<keyword evidence="4" id="KW-0732">Signal</keyword>
<reference evidence="6" key="1">
    <citation type="submission" date="2021-02" db="EMBL/GenBank/DDBJ databases">
        <authorList>
            <person name="Dougan E. K."/>
            <person name="Rhodes N."/>
            <person name="Thang M."/>
            <person name="Chan C."/>
        </authorList>
    </citation>
    <scope>NUCLEOTIDE SEQUENCE</scope>
</reference>
<proteinExistence type="predicted"/>
<dbReference type="OrthoDB" id="438788at2759"/>
<feature type="compositionally biased region" description="Basic residues" evidence="3">
    <location>
        <begin position="359"/>
        <end position="368"/>
    </location>
</feature>
<evidence type="ECO:0000313" key="6">
    <source>
        <dbReference type="EMBL" id="CAE8625299.1"/>
    </source>
</evidence>
<dbReference type="Gene3D" id="3.50.4.10">
    <property type="entry name" value="Hepatocyte Growth Factor"/>
    <property type="match status" value="1"/>
</dbReference>
<name>A0A813GJM2_POLGL</name>
<feature type="domain" description="Apple" evidence="5">
    <location>
        <begin position="568"/>
        <end position="638"/>
    </location>
</feature>
<dbReference type="AlphaFoldDB" id="A0A813GJM2"/>
<dbReference type="EMBL" id="CAJNNV010028634">
    <property type="protein sequence ID" value="CAE8625299.1"/>
    <property type="molecule type" value="Genomic_DNA"/>
</dbReference>
<keyword evidence="1" id="KW-0677">Repeat</keyword>
<dbReference type="GO" id="GO:0006508">
    <property type="term" value="P:proteolysis"/>
    <property type="evidence" value="ECO:0007669"/>
    <property type="project" value="InterPro"/>
</dbReference>
<gene>
    <name evidence="6" type="ORF">PGLA1383_LOCUS42305</name>
</gene>
<dbReference type="Pfam" id="PF00024">
    <property type="entry name" value="PAN_1"/>
    <property type="match status" value="1"/>
</dbReference>
<dbReference type="PROSITE" id="PS50948">
    <property type="entry name" value="PAN"/>
    <property type="match status" value="1"/>
</dbReference>
<comment type="caution">
    <text evidence="6">The sequence shown here is derived from an EMBL/GenBank/DDBJ whole genome shotgun (WGS) entry which is preliminary data.</text>
</comment>
<dbReference type="GO" id="GO:0005576">
    <property type="term" value="C:extracellular region"/>
    <property type="evidence" value="ECO:0007669"/>
    <property type="project" value="InterPro"/>
</dbReference>
<protein>
    <recommendedName>
        <fullName evidence="5">Apple domain-containing protein</fullName>
    </recommendedName>
</protein>